<keyword evidence="1" id="KW-0472">Membrane</keyword>
<comment type="caution">
    <text evidence="2">The sequence shown here is derived from an EMBL/GenBank/DDBJ whole genome shotgun (WGS) entry which is preliminary data.</text>
</comment>
<evidence type="ECO:0000313" key="3">
    <source>
        <dbReference type="Proteomes" id="UP000265926"/>
    </source>
</evidence>
<dbReference type="EMBL" id="QWGR01000341">
    <property type="protein sequence ID" value="RIJ42235.1"/>
    <property type="molecule type" value="Genomic_DNA"/>
</dbReference>
<dbReference type="AlphaFoldDB" id="A0A399SKF4"/>
<feature type="transmembrane region" description="Helical" evidence="1">
    <location>
        <begin position="21"/>
        <end position="45"/>
    </location>
</feature>
<dbReference type="RefSeq" id="WP_206610236.1">
    <property type="nucleotide sequence ID" value="NZ_QWGR01000341.1"/>
</dbReference>
<feature type="non-terminal residue" evidence="2">
    <location>
        <position position="61"/>
    </location>
</feature>
<evidence type="ECO:0000313" key="2">
    <source>
        <dbReference type="EMBL" id="RIJ42235.1"/>
    </source>
</evidence>
<sequence>MSEDSATREASPSPRRPDRRALALAGWEAAAFVLTAAAVAGFGAYGWRREIGRTLAEEWLR</sequence>
<organism evidence="2 3">
    <name type="scientific">Maribellus luteus</name>
    <dbReference type="NCBI Taxonomy" id="2305463"/>
    <lineage>
        <taxon>Bacteria</taxon>
        <taxon>Pseudomonadati</taxon>
        <taxon>Bacteroidota</taxon>
        <taxon>Bacteroidia</taxon>
        <taxon>Marinilabiliales</taxon>
        <taxon>Prolixibacteraceae</taxon>
        <taxon>Maribellus</taxon>
    </lineage>
</organism>
<protein>
    <submittedName>
        <fullName evidence="2">Uncharacterized protein</fullName>
    </submittedName>
</protein>
<accession>A0A399SKF4</accession>
<name>A0A399SKF4_9BACT</name>
<keyword evidence="1" id="KW-0812">Transmembrane</keyword>
<keyword evidence="3" id="KW-1185">Reference proteome</keyword>
<proteinExistence type="predicted"/>
<reference evidence="2 3" key="1">
    <citation type="submission" date="2018-08" db="EMBL/GenBank/DDBJ databases">
        <title>Pallidiluteibacterium maritimus gen. nov., sp. nov., isolated from coastal sediment.</title>
        <authorList>
            <person name="Zhou L.Y."/>
        </authorList>
    </citation>
    <scope>NUCLEOTIDE SEQUENCE [LARGE SCALE GENOMIC DNA]</scope>
    <source>
        <strain evidence="2 3">XSD2</strain>
    </source>
</reference>
<evidence type="ECO:0000256" key="1">
    <source>
        <dbReference type="SAM" id="Phobius"/>
    </source>
</evidence>
<keyword evidence="1" id="KW-1133">Transmembrane helix</keyword>
<dbReference type="Proteomes" id="UP000265926">
    <property type="component" value="Unassembled WGS sequence"/>
</dbReference>
<gene>
    <name evidence="2" type="ORF">D1614_25425</name>
</gene>